<reference evidence="2" key="2">
    <citation type="submission" date="2025-08" db="UniProtKB">
        <authorList>
            <consortium name="EnsemblFungi"/>
        </authorList>
    </citation>
    <scope>IDENTIFICATION</scope>
    <source>
        <strain evidence="2">4287 / CBS 123668 / FGSC 9935 / NRRL 34936</strain>
    </source>
</reference>
<feature type="region of interest" description="Disordered" evidence="1">
    <location>
        <begin position="81"/>
        <end position="115"/>
    </location>
</feature>
<accession>A0A0D2XCY0</accession>
<dbReference type="EnsemblFungi" id="FOXG_01755T0">
    <property type="protein sequence ID" value="FOXG_01755P0"/>
    <property type="gene ID" value="FOXG_01755"/>
</dbReference>
<evidence type="ECO:0000256" key="1">
    <source>
        <dbReference type="SAM" id="MobiDB-lite"/>
    </source>
</evidence>
<proteinExistence type="predicted"/>
<sequence>MAEATGPRHPDSSVRGARQRKDQRLLKRFRSEILEETLKVYQCQAGDDRGCVDGRREGLRCTQGGIGCLWRGVCSELKTDREQTSEGGQGYGRQFAKGPPLSKQLTNATDVEGLR</sequence>
<evidence type="ECO:0000313" key="2">
    <source>
        <dbReference type="EnsemblFungi" id="FOXG_01755P0"/>
    </source>
</evidence>
<gene>
    <name evidence="2" type="primary">28943996</name>
</gene>
<dbReference type="AlphaFoldDB" id="A0A0D2XCY0"/>
<organism evidence="2 3">
    <name type="scientific">Fusarium oxysporum (strain Fo5176)</name>
    <name type="common">Fusarium vascular wilt</name>
    <dbReference type="NCBI Taxonomy" id="660025"/>
    <lineage>
        <taxon>Eukaryota</taxon>
        <taxon>Fungi</taxon>
        <taxon>Dikarya</taxon>
        <taxon>Ascomycota</taxon>
        <taxon>Pezizomycotina</taxon>
        <taxon>Sordariomycetes</taxon>
        <taxon>Hypocreomycetidae</taxon>
        <taxon>Hypocreales</taxon>
        <taxon>Nectriaceae</taxon>
        <taxon>Fusarium</taxon>
        <taxon>Fusarium oxysporum species complex</taxon>
    </lineage>
</organism>
<evidence type="ECO:0000313" key="3">
    <source>
        <dbReference type="Proteomes" id="UP000002489"/>
    </source>
</evidence>
<feature type="compositionally biased region" description="Basic and acidic residues" evidence="1">
    <location>
        <begin position="1"/>
        <end position="12"/>
    </location>
</feature>
<protein>
    <submittedName>
        <fullName evidence="2">Uncharacterized protein</fullName>
    </submittedName>
</protein>
<name>A0A0D2XCY0_FUSOF</name>
<feature type="region of interest" description="Disordered" evidence="1">
    <location>
        <begin position="1"/>
        <end position="23"/>
    </location>
</feature>
<reference evidence="3" key="1">
    <citation type="journal article" date="2012" name="Mol. Plant Microbe Interact.">
        <title>A highly conserved effector in Fusarium oxysporum is required for full virulence on Arabidopsis.</title>
        <authorList>
            <person name="Thatcher L.F."/>
            <person name="Gardiner D.M."/>
            <person name="Kazan K."/>
            <person name="Manners J."/>
        </authorList>
    </citation>
    <scope>NUCLEOTIDE SEQUENCE [LARGE SCALE GENOMIC DNA]</scope>
    <source>
        <strain evidence="3">Fo5176</strain>
    </source>
</reference>
<dbReference type="VEuPathDB" id="FungiDB:FOXG_01755"/>
<dbReference type="Proteomes" id="UP000002489">
    <property type="component" value="Unassembled WGS sequence"/>
</dbReference>